<evidence type="ECO:0000313" key="2">
    <source>
        <dbReference type="Proteomes" id="UP000198636"/>
    </source>
</evidence>
<dbReference type="Proteomes" id="UP000198636">
    <property type="component" value="Unassembled WGS sequence"/>
</dbReference>
<dbReference type="AlphaFoldDB" id="A0A1G5AUG2"/>
<organism evidence="1 2">
    <name type="scientific">Alkaliphilus peptidifermentans DSM 18978</name>
    <dbReference type="NCBI Taxonomy" id="1120976"/>
    <lineage>
        <taxon>Bacteria</taxon>
        <taxon>Bacillati</taxon>
        <taxon>Bacillota</taxon>
        <taxon>Clostridia</taxon>
        <taxon>Peptostreptococcales</taxon>
        <taxon>Natronincolaceae</taxon>
        <taxon>Alkaliphilus</taxon>
    </lineage>
</organism>
<dbReference type="RefSeq" id="WP_176758817.1">
    <property type="nucleotide sequence ID" value="NZ_FMUS01000001.1"/>
</dbReference>
<dbReference type="EMBL" id="FMUS01000001">
    <property type="protein sequence ID" value="SCX81506.1"/>
    <property type="molecule type" value="Genomic_DNA"/>
</dbReference>
<reference evidence="1 2" key="1">
    <citation type="submission" date="2016-10" db="EMBL/GenBank/DDBJ databases">
        <authorList>
            <person name="de Groot N.N."/>
        </authorList>
    </citation>
    <scope>NUCLEOTIDE SEQUENCE [LARGE SCALE GENOMIC DNA]</scope>
    <source>
        <strain evidence="1 2">DSM 18978</strain>
    </source>
</reference>
<proteinExistence type="predicted"/>
<name>A0A1G5AUG2_9FIRM</name>
<protein>
    <submittedName>
        <fullName evidence="1">Uncharacterized protein</fullName>
    </submittedName>
</protein>
<gene>
    <name evidence="1" type="ORF">SAMN03080606_00292</name>
</gene>
<accession>A0A1G5AUG2</accession>
<evidence type="ECO:0000313" key="1">
    <source>
        <dbReference type="EMBL" id="SCX81506.1"/>
    </source>
</evidence>
<keyword evidence="2" id="KW-1185">Reference proteome</keyword>
<dbReference type="STRING" id="1120976.SAMN03080606_00292"/>
<sequence>MIKIKPHHFMDIIKLYGKGIEMFIPDDKYNHNFYYVANEIIKNHHIHIKITLEQDDICLPCKYLGKEGRCIDTIDHINDVSFKNEWNQIIDNRIIENSNVLANSIHSAHEYCKILYSVKENIFDVWKEETNSDKYDRYNYFCLGAEKYLGIL</sequence>